<evidence type="ECO:0000256" key="10">
    <source>
        <dbReference type="ARBA" id="ARBA00023225"/>
    </source>
</evidence>
<dbReference type="InterPro" id="IPR012823">
    <property type="entry name" value="Flagell_FliJ"/>
</dbReference>
<keyword evidence="8" id="KW-0653">Protein transport</keyword>
<evidence type="ECO:0000313" key="11">
    <source>
        <dbReference type="EMBL" id="QOW59910.1"/>
    </source>
</evidence>
<keyword evidence="10" id="KW-1006">Bacterial flagellum protein export</keyword>
<keyword evidence="9" id="KW-0472">Membrane</keyword>
<evidence type="ECO:0000313" key="12">
    <source>
        <dbReference type="Proteomes" id="UP000593915"/>
    </source>
</evidence>
<dbReference type="Proteomes" id="UP000593915">
    <property type="component" value="Chromosome"/>
</dbReference>
<dbReference type="AlphaFoldDB" id="A0A7S6WMM0"/>
<keyword evidence="11" id="KW-0966">Cell projection</keyword>
<keyword evidence="5" id="KW-1003">Cell membrane</keyword>
<dbReference type="GO" id="GO:0044781">
    <property type="term" value="P:bacterial-type flagellum organization"/>
    <property type="evidence" value="ECO:0007669"/>
    <property type="project" value="UniProtKB-KW"/>
</dbReference>
<reference evidence="11 12" key="1">
    <citation type="submission" date="2020-09" db="EMBL/GenBank/DDBJ databases">
        <title>Characterization of Treponema spp. from bovine digital dermatitis in Korea.</title>
        <authorList>
            <person name="Espiritu H.M."/>
            <person name="Cho Y.I."/>
            <person name="Mamuad L."/>
        </authorList>
    </citation>
    <scope>NUCLEOTIDE SEQUENCE [LARGE SCALE GENOMIC DNA]</scope>
    <source>
        <strain evidence="11 12">KS1</strain>
    </source>
</reference>
<keyword evidence="6" id="KW-0145">Chemotaxis</keyword>
<evidence type="ECO:0000256" key="6">
    <source>
        <dbReference type="ARBA" id="ARBA00022500"/>
    </source>
</evidence>
<evidence type="ECO:0000256" key="1">
    <source>
        <dbReference type="ARBA" id="ARBA00004413"/>
    </source>
</evidence>
<evidence type="ECO:0000256" key="9">
    <source>
        <dbReference type="ARBA" id="ARBA00023136"/>
    </source>
</evidence>
<evidence type="ECO:0000256" key="7">
    <source>
        <dbReference type="ARBA" id="ARBA00022795"/>
    </source>
</evidence>
<dbReference type="RefSeq" id="WP_029410085.1">
    <property type="nucleotide sequence ID" value="NZ_CP045670.1"/>
</dbReference>
<dbReference type="NCBIfam" id="TIGR02473">
    <property type="entry name" value="flagell_FliJ"/>
    <property type="match status" value="1"/>
</dbReference>
<dbReference type="GO" id="GO:0006935">
    <property type="term" value="P:chemotaxis"/>
    <property type="evidence" value="ECO:0007669"/>
    <property type="project" value="UniProtKB-KW"/>
</dbReference>
<dbReference type="GO" id="GO:0071973">
    <property type="term" value="P:bacterial-type flagellum-dependent cell motility"/>
    <property type="evidence" value="ECO:0007669"/>
    <property type="project" value="InterPro"/>
</dbReference>
<gene>
    <name evidence="11" type="primary">fliJ</name>
    <name evidence="11" type="ORF">IFE08_08545</name>
</gene>
<keyword evidence="7" id="KW-1005">Bacterial flagellum biogenesis</keyword>
<accession>A0A7S6WMM0</accession>
<comment type="subcellular location">
    <subcellularLocation>
        <location evidence="1">Cell membrane</location>
        <topology evidence="1">Peripheral membrane protein</topology>
        <orientation evidence="1">Cytoplasmic side</orientation>
    </subcellularLocation>
</comment>
<evidence type="ECO:0000256" key="4">
    <source>
        <dbReference type="ARBA" id="ARBA00022448"/>
    </source>
</evidence>
<dbReference type="Gene3D" id="1.10.287.1700">
    <property type="match status" value="1"/>
</dbReference>
<dbReference type="InterPro" id="IPR053716">
    <property type="entry name" value="Flag_assembly_chemotaxis_eff"/>
</dbReference>
<keyword evidence="11" id="KW-0969">Cilium</keyword>
<evidence type="ECO:0000256" key="5">
    <source>
        <dbReference type="ARBA" id="ARBA00022475"/>
    </source>
</evidence>
<sequence>MKRFNFRLEKLLHLREFYERKAEIELAHAIAYLDSLKLALKNIASLYAQNSQKLNFDGSTVSIDELHSIQNCIIRLNKEKDELINKSVQAQIIIDEKRKIYIEAASKRKAISKLKEKKLEEWKKENIKAEDDFIDDLVTYKTAVTG</sequence>
<dbReference type="GO" id="GO:0005886">
    <property type="term" value="C:plasma membrane"/>
    <property type="evidence" value="ECO:0007669"/>
    <property type="project" value="UniProtKB-SubCell"/>
</dbReference>
<evidence type="ECO:0000256" key="8">
    <source>
        <dbReference type="ARBA" id="ARBA00022927"/>
    </source>
</evidence>
<dbReference type="EMBL" id="CP061839">
    <property type="protein sequence ID" value="QOW59910.1"/>
    <property type="molecule type" value="Genomic_DNA"/>
</dbReference>
<comment type="similarity">
    <text evidence="2">Belongs to the FliJ family.</text>
</comment>
<keyword evidence="11" id="KW-0282">Flagellum</keyword>
<dbReference type="Pfam" id="PF02050">
    <property type="entry name" value="FliJ"/>
    <property type="match status" value="1"/>
</dbReference>
<name>A0A7S6WMM0_9SPIR</name>
<organism evidence="11 12">
    <name type="scientific">Treponema pedis</name>
    <dbReference type="NCBI Taxonomy" id="409322"/>
    <lineage>
        <taxon>Bacteria</taxon>
        <taxon>Pseudomonadati</taxon>
        <taxon>Spirochaetota</taxon>
        <taxon>Spirochaetia</taxon>
        <taxon>Spirochaetales</taxon>
        <taxon>Treponemataceae</taxon>
        <taxon>Treponema</taxon>
    </lineage>
</organism>
<protein>
    <recommendedName>
        <fullName evidence="3">Flagellar FliJ protein</fullName>
    </recommendedName>
</protein>
<dbReference type="GO" id="GO:0009288">
    <property type="term" value="C:bacterial-type flagellum"/>
    <property type="evidence" value="ECO:0007669"/>
    <property type="project" value="InterPro"/>
</dbReference>
<evidence type="ECO:0000256" key="2">
    <source>
        <dbReference type="ARBA" id="ARBA00010004"/>
    </source>
</evidence>
<dbReference type="GO" id="GO:0015031">
    <property type="term" value="P:protein transport"/>
    <property type="evidence" value="ECO:0007669"/>
    <property type="project" value="UniProtKB-KW"/>
</dbReference>
<evidence type="ECO:0000256" key="3">
    <source>
        <dbReference type="ARBA" id="ARBA00020392"/>
    </source>
</evidence>
<proteinExistence type="inferred from homology"/>
<keyword evidence="4" id="KW-0813">Transport</keyword>